<dbReference type="RefSeq" id="WP_345363442.1">
    <property type="nucleotide sequence ID" value="NZ_BAABHJ010000027.1"/>
</dbReference>
<evidence type="ECO:0000313" key="4">
    <source>
        <dbReference type="EMBL" id="GAA4615117.1"/>
    </source>
</evidence>
<organism evidence="4 5">
    <name type="scientific">Actinoallomurus liliacearum</name>
    <dbReference type="NCBI Taxonomy" id="1080073"/>
    <lineage>
        <taxon>Bacteria</taxon>
        <taxon>Bacillati</taxon>
        <taxon>Actinomycetota</taxon>
        <taxon>Actinomycetes</taxon>
        <taxon>Streptosporangiales</taxon>
        <taxon>Thermomonosporaceae</taxon>
        <taxon>Actinoallomurus</taxon>
    </lineage>
</organism>
<evidence type="ECO:0000313" key="5">
    <source>
        <dbReference type="Proteomes" id="UP001500212"/>
    </source>
</evidence>
<name>A0ABP8TUG9_9ACTN</name>
<proteinExistence type="predicted"/>
<evidence type="ECO:0000256" key="2">
    <source>
        <dbReference type="SAM" id="SignalP"/>
    </source>
</evidence>
<feature type="chain" id="PRO_5046062377" description="GON domain-containing protein" evidence="2">
    <location>
        <begin position="29"/>
        <end position="282"/>
    </location>
</feature>
<protein>
    <recommendedName>
        <fullName evidence="3">GON domain-containing protein</fullName>
    </recommendedName>
</protein>
<sequence>MAGSSIRISALLAALCATLPATGGTAHAAPVQLFGSCQDVHRAIPIAGDGTYLLYNNGNLFTVHCSHMATAPSEYLDLARTGPDLNFSQYTAGGASPGTSVRTKFTRLRVDPKTLTVDIGDLTFAASTGSLRHGTATVTSMPYGVAMACTSRPDGLGNIDLQDTPFRVDNAFAAGGFNASGTATPSPNGQTVDLRGGGYCGWEMSAPPLYNPFNPSPGTYHLKVACAQNGVLPARRQICLHLGGTTGLTTQVRREGGRPVLMVRRGGHLVAVSDTDGRIRAV</sequence>
<feature type="domain" description="GON" evidence="3">
    <location>
        <begin position="100"/>
        <end position="201"/>
    </location>
</feature>
<keyword evidence="1" id="KW-0479">Metal-binding</keyword>
<evidence type="ECO:0000256" key="1">
    <source>
        <dbReference type="ARBA" id="ARBA00022723"/>
    </source>
</evidence>
<keyword evidence="5" id="KW-1185">Reference proteome</keyword>
<dbReference type="InterPro" id="IPR012314">
    <property type="entry name" value="Pept_M12B_GON-ADAMTSs"/>
</dbReference>
<reference evidence="5" key="1">
    <citation type="journal article" date="2019" name="Int. J. Syst. Evol. Microbiol.">
        <title>The Global Catalogue of Microorganisms (GCM) 10K type strain sequencing project: providing services to taxonomists for standard genome sequencing and annotation.</title>
        <authorList>
            <consortium name="The Broad Institute Genomics Platform"/>
            <consortium name="The Broad Institute Genome Sequencing Center for Infectious Disease"/>
            <person name="Wu L."/>
            <person name="Ma J."/>
        </authorList>
    </citation>
    <scope>NUCLEOTIDE SEQUENCE [LARGE SCALE GENOMIC DNA]</scope>
    <source>
        <strain evidence="5">JCM 17938</strain>
    </source>
</reference>
<accession>A0ABP8TUG9</accession>
<keyword evidence="2" id="KW-0732">Signal</keyword>
<dbReference type="Pfam" id="PF08685">
    <property type="entry name" value="GON"/>
    <property type="match status" value="2"/>
</dbReference>
<feature type="domain" description="GON" evidence="3">
    <location>
        <begin position="36"/>
        <end position="90"/>
    </location>
</feature>
<dbReference type="EMBL" id="BAABHJ010000027">
    <property type="protein sequence ID" value="GAA4615117.1"/>
    <property type="molecule type" value="Genomic_DNA"/>
</dbReference>
<feature type="signal peptide" evidence="2">
    <location>
        <begin position="1"/>
        <end position="28"/>
    </location>
</feature>
<evidence type="ECO:0000259" key="3">
    <source>
        <dbReference type="Pfam" id="PF08685"/>
    </source>
</evidence>
<comment type="caution">
    <text evidence="4">The sequence shown here is derived from an EMBL/GenBank/DDBJ whole genome shotgun (WGS) entry which is preliminary data.</text>
</comment>
<dbReference type="Proteomes" id="UP001500212">
    <property type="component" value="Unassembled WGS sequence"/>
</dbReference>
<gene>
    <name evidence="4" type="ORF">GCM10023195_66400</name>
</gene>